<keyword evidence="10" id="KW-1185">Reference proteome</keyword>
<keyword evidence="3" id="KW-0143">Chaperone</keyword>
<dbReference type="RefSeq" id="XP_013903299.1">
    <property type="nucleotide sequence ID" value="XM_014047845.1"/>
</dbReference>
<reference evidence="9 10" key="1">
    <citation type="journal article" date="2013" name="BMC Genomics">
        <title>Reconstruction of the lipid metabolism for the microalga Monoraphidium neglectum from its genome sequence reveals characteristics suitable for biofuel production.</title>
        <authorList>
            <person name="Bogen C."/>
            <person name="Al-Dilaimi A."/>
            <person name="Albersmeier A."/>
            <person name="Wichmann J."/>
            <person name="Grundmann M."/>
            <person name="Rupp O."/>
            <person name="Lauersen K.J."/>
            <person name="Blifernez-Klassen O."/>
            <person name="Kalinowski J."/>
            <person name="Goesmann A."/>
            <person name="Mussgnug J.H."/>
            <person name="Kruse O."/>
        </authorList>
    </citation>
    <scope>NUCLEOTIDE SEQUENCE [LARGE SCALE GENOMIC DNA]</scope>
    <source>
        <strain evidence="9 10">SAG 48.87</strain>
    </source>
</reference>
<evidence type="ECO:0000259" key="7">
    <source>
        <dbReference type="Pfam" id="PF02492"/>
    </source>
</evidence>
<evidence type="ECO:0000256" key="1">
    <source>
        <dbReference type="ARBA" id="ARBA00022741"/>
    </source>
</evidence>
<evidence type="ECO:0000259" key="8">
    <source>
        <dbReference type="Pfam" id="PF07683"/>
    </source>
</evidence>
<feature type="domain" description="CobW/HypB/UreG nucleotide-binding" evidence="7">
    <location>
        <begin position="39"/>
        <end position="133"/>
    </location>
</feature>
<feature type="compositionally biased region" description="Gly residues" evidence="6">
    <location>
        <begin position="349"/>
        <end position="365"/>
    </location>
</feature>
<feature type="region of interest" description="Disordered" evidence="6">
    <location>
        <begin position="513"/>
        <end position="534"/>
    </location>
</feature>
<dbReference type="InterPro" id="IPR036627">
    <property type="entry name" value="CobW-likC_sf"/>
</dbReference>
<dbReference type="InterPro" id="IPR011629">
    <property type="entry name" value="CobW-like_C"/>
</dbReference>
<dbReference type="InterPro" id="IPR051316">
    <property type="entry name" value="Zinc-reg_GTPase_activator"/>
</dbReference>
<feature type="domain" description="CobW C-terminal" evidence="8">
    <location>
        <begin position="432"/>
        <end position="504"/>
    </location>
</feature>
<dbReference type="PANTHER" id="PTHR13748:SF59">
    <property type="entry name" value="COBW C-TERMINAL DOMAIN-CONTAINING PROTEIN"/>
    <property type="match status" value="1"/>
</dbReference>
<dbReference type="Gene3D" id="3.30.1220.10">
    <property type="entry name" value="CobW-like, C-terminal domain"/>
    <property type="match status" value="1"/>
</dbReference>
<dbReference type="GO" id="GO:0016787">
    <property type="term" value="F:hydrolase activity"/>
    <property type="evidence" value="ECO:0007669"/>
    <property type="project" value="UniProtKB-KW"/>
</dbReference>
<dbReference type="OrthoDB" id="550606at2759"/>
<feature type="compositionally biased region" description="Basic and acidic residues" evidence="6">
    <location>
        <begin position="522"/>
        <end position="532"/>
    </location>
</feature>
<evidence type="ECO:0000256" key="2">
    <source>
        <dbReference type="ARBA" id="ARBA00022801"/>
    </source>
</evidence>
<dbReference type="SUPFAM" id="SSF52540">
    <property type="entry name" value="P-loop containing nucleoside triphosphate hydrolases"/>
    <property type="match status" value="1"/>
</dbReference>
<dbReference type="KEGG" id="mng:MNEG_3675"/>
<comment type="catalytic activity">
    <reaction evidence="5">
        <text>GTP + H2O = GDP + phosphate + H(+)</text>
        <dbReference type="Rhea" id="RHEA:19669"/>
        <dbReference type="ChEBI" id="CHEBI:15377"/>
        <dbReference type="ChEBI" id="CHEBI:15378"/>
        <dbReference type="ChEBI" id="CHEBI:37565"/>
        <dbReference type="ChEBI" id="CHEBI:43474"/>
        <dbReference type="ChEBI" id="CHEBI:58189"/>
    </reaction>
    <physiologicalReaction direction="left-to-right" evidence="5">
        <dbReference type="Rhea" id="RHEA:19670"/>
    </physiologicalReaction>
</comment>
<dbReference type="Proteomes" id="UP000054498">
    <property type="component" value="Unassembled WGS sequence"/>
</dbReference>
<name>A0A0D2MNJ7_9CHLO</name>
<evidence type="ECO:0000256" key="5">
    <source>
        <dbReference type="ARBA" id="ARBA00049117"/>
    </source>
</evidence>
<evidence type="ECO:0000256" key="3">
    <source>
        <dbReference type="ARBA" id="ARBA00023186"/>
    </source>
</evidence>
<gene>
    <name evidence="9" type="ORF">MNEG_3675</name>
</gene>
<dbReference type="SUPFAM" id="SSF90002">
    <property type="entry name" value="Hypothetical protein YjiA, C-terminal domain"/>
    <property type="match status" value="1"/>
</dbReference>
<comment type="similarity">
    <text evidence="4">Belongs to the SIMIBI class G3E GTPase family. ZNG1 subfamily.</text>
</comment>
<dbReference type="AlphaFoldDB" id="A0A0D2MNJ7"/>
<dbReference type="PANTHER" id="PTHR13748">
    <property type="entry name" value="COBW-RELATED"/>
    <property type="match status" value="1"/>
</dbReference>
<dbReference type="InterPro" id="IPR003495">
    <property type="entry name" value="CobW/HypB/UreG_nucleotide-bd"/>
</dbReference>
<proteinExistence type="inferred from homology"/>
<evidence type="ECO:0000256" key="6">
    <source>
        <dbReference type="SAM" id="MobiDB-lite"/>
    </source>
</evidence>
<dbReference type="InterPro" id="IPR027417">
    <property type="entry name" value="P-loop_NTPase"/>
</dbReference>
<keyword evidence="1" id="KW-0547">Nucleotide-binding</keyword>
<keyword evidence="2" id="KW-0378">Hydrolase</keyword>
<evidence type="ECO:0000256" key="4">
    <source>
        <dbReference type="ARBA" id="ARBA00034320"/>
    </source>
</evidence>
<sequence>MGTATGLELGEAATTALTSRYEQHLLLPQWASAGARAVPAVVVTGFLGSGKTTLVQHLLDAGGGLRIGVLVNEAGHVDVDSALLNARQRNAAVGVRPADLSGGCACCAVSGAFGDALAALVGGRAYQELDLLFAVASVNALRSDRGVVAPWGCVSTGLSALLVAAAGRLDSLPPYVSVAGSQGLHQHTRRPAKCHAQPTADVTLVETSGAADAGALASALAGGGFLLDSVMCVVDAEAGAEMLRAAEAEEAPGGGGGGGGVGGVALAQLRAADLVVINKVDLATLGQISDLEDALRRINPSARLMRCRFGQVPPETALGAADAPCGGAAPGAAAGAVDGGMAAPEAAAPGGGAGDDATVGGGGEGFLSHEGLVARPTPRTGAGARPRPRLLRQQQGERAGNGGNGSSDHADRQRGAAPAHAVAFESVSVVLEEAPLCMACFQAWVAERLLRTPGLLRAKGVVWLSQRRRARYVFHLSGRARAECRAEGPWQGPPATRLVLIGQSDAAAAAATMPALPGGAGKESDTTSRGEDDSGLVEFSAEGVPLHGVVADLVNAQVLRAAGAAAAARAPGARFLCASGGAAPLSSLTGLAGAERPAAALQVAFRPWEGAPAGAAAWEALAGGAGAGAVLRRAYAHVTSCKCDVVAEMRLRKN</sequence>
<dbReference type="GO" id="GO:0000166">
    <property type="term" value="F:nucleotide binding"/>
    <property type="evidence" value="ECO:0007669"/>
    <property type="project" value="UniProtKB-KW"/>
</dbReference>
<dbReference type="EMBL" id="KK100693">
    <property type="protein sequence ID" value="KIZ04280.1"/>
    <property type="molecule type" value="Genomic_DNA"/>
</dbReference>
<feature type="compositionally biased region" description="Low complexity" evidence="6">
    <location>
        <begin position="374"/>
        <end position="396"/>
    </location>
</feature>
<evidence type="ECO:0000313" key="10">
    <source>
        <dbReference type="Proteomes" id="UP000054498"/>
    </source>
</evidence>
<dbReference type="GeneID" id="25736553"/>
<organism evidence="9 10">
    <name type="scientific">Monoraphidium neglectum</name>
    <dbReference type="NCBI Taxonomy" id="145388"/>
    <lineage>
        <taxon>Eukaryota</taxon>
        <taxon>Viridiplantae</taxon>
        <taxon>Chlorophyta</taxon>
        <taxon>core chlorophytes</taxon>
        <taxon>Chlorophyceae</taxon>
        <taxon>CS clade</taxon>
        <taxon>Sphaeropleales</taxon>
        <taxon>Selenastraceae</taxon>
        <taxon>Monoraphidium</taxon>
    </lineage>
</organism>
<dbReference type="Gene3D" id="3.40.50.300">
    <property type="entry name" value="P-loop containing nucleotide triphosphate hydrolases"/>
    <property type="match status" value="1"/>
</dbReference>
<dbReference type="STRING" id="145388.A0A0D2MNJ7"/>
<evidence type="ECO:0000313" key="9">
    <source>
        <dbReference type="EMBL" id="KIZ04280.1"/>
    </source>
</evidence>
<dbReference type="Pfam" id="PF07683">
    <property type="entry name" value="CobW_C"/>
    <property type="match status" value="1"/>
</dbReference>
<accession>A0A0D2MNJ7</accession>
<feature type="region of interest" description="Disordered" evidence="6">
    <location>
        <begin position="346"/>
        <end position="417"/>
    </location>
</feature>
<feature type="domain" description="CobW/HypB/UreG nucleotide-binding" evidence="7">
    <location>
        <begin position="198"/>
        <end position="304"/>
    </location>
</feature>
<dbReference type="Pfam" id="PF02492">
    <property type="entry name" value="cobW"/>
    <property type="match status" value="2"/>
</dbReference>
<protein>
    <submittedName>
        <fullName evidence="9">Protein cobW</fullName>
    </submittedName>
</protein>